<reference evidence="2 3" key="1">
    <citation type="submission" date="2017-09" db="EMBL/GenBank/DDBJ databases">
        <title>Genomics of the genus Arcobacter.</title>
        <authorList>
            <person name="Perez-Cataluna A."/>
            <person name="Figueras M.J."/>
            <person name="Salas-Masso N."/>
        </authorList>
    </citation>
    <scope>NUCLEOTIDE SEQUENCE [LARGE SCALE GENOMIC DNA]</scope>
    <source>
        <strain evidence="2 3">DSM 18005</strain>
    </source>
</reference>
<evidence type="ECO:0000313" key="3">
    <source>
        <dbReference type="Proteomes" id="UP000233248"/>
    </source>
</evidence>
<evidence type="ECO:0000313" key="2">
    <source>
        <dbReference type="EMBL" id="PKI81404.1"/>
    </source>
</evidence>
<dbReference type="AlphaFoldDB" id="A0A2N1J4G5"/>
<dbReference type="RefSeq" id="WP_101184084.1">
    <property type="nucleotide sequence ID" value="NZ_CP031218.1"/>
</dbReference>
<gene>
    <name evidence="2" type="ORF">CP960_04315</name>
</gene>
<dbReference type="InterPro" id="IPR005835">
    <property type="entry name" value="NTP_transferase_dom"/>
</dbReference>
<dbReference type="Proteomes" id="UP000233248">
    <property type="component" value="Unassembled WGS sequence"/>
</dbReference>
<dbReference type="Pfam" id="PF00483">
    <property type="entry name" value="NTP_transferase"/>
    <property type="match status" value="1"/>
</dbReference>
<dbReference type="KEGG" id="ahs:AHALO_2572"/>
<organism evidence="2 3">
    <name type="scientific">Malaciobacter halophilus</name>
    <dbReference type="NCBI Taxonomy" id="197482"/>
    <lineage>
        <taxon>Bacteria</taxon>
        <taxon>Pseudomonadati</taxon>
        <taxon>Campylobacterota</taxon>
        <taxon>Epsilonproteobacteria</taxon>
        <taxon>Campylobacterales</taxon>
        <taxon>Arcobacteraceae</taxon>
        <taxon>Malaciobacter</taxon>
    </lineage>
</organism>
<proteinExistence type="predicted"/>
<evidence type="ECO:0000259" key="1">
    <source>
        <dbReference type="Pfam" id="PF00483"/>
    </source>
</evidence>
<dbReference type="OrthoDB" id="9788272at2"/>
<dbReference type="InterPro" id="IPR050486">
    <property type="entry name" value="Mannose-1P_guanyltransferase"/>
</dbReference>
<dbReference type="CDD" id="cd04181">
    <property type="entry name" value="NTP_transferase"/>
    <property type="match status" value="1"/>
</dbReference>
<sequence length="242" mass="28000">MKKALLLAAGLGTRLRPITNKIPKCLVPLNNKPLLQYWLENLTKAGVEEFIINTHYFNNKVEEFIENSEFKNKVTLVYEKELLNTAGTILENKIFFDKDEPFLVIHADNLSFCNFNAFFDTHEEKKTKCDITMMLFETDTPQSCGIVELDKNGIVQKFYEKVKNPPSNLANAAVYICNYSIFKFLEINKKDNFDFSLDVIPYFTGKINTFLNSTYHRDIGTLQSYEIAQKDIKNLTKCNKNM</sequence>
<protein>
    <submittedName>
        <fullName evidence="2">Mannose-1-phosphate guanylyltransferase</fullName>
    </submittedName>
</protein>
<dbReference type="InterPro" id="IPR029044">
    <property type="entry name" value="Nucleotide-diphossugar_trans"/>
</dbReference>
<dbReference type="GO" id="GO:0016779">
    <property type="term" value="F:nucleotidyltransferase activity"/>
    <property type="evidence" value="ECO:0007669"/>
    <property type="project" value="UniProtKB-KW"/>
</dbReference>
<comment type="caution">
    <text evidence="2">The sequence shown here is derived from an EMBL/GenBank/DDBJ whole genome shotgun (WGS) entry which is preliminary data.</text>
</comment>
<dbReference type="PANTHER" id="PTHR22572">
    <property type="entry name" value="SUGAR-1-PHOSPHATE GUANYL TRANSFERASE"/>
    <property type="match status" value="1"/>
</dbReference>
<feature type="domain" description="Nucleotidyl transferase" evidence="1">
    <location>
        <begin position="3"/>
        <end position="233"/>
    </location>
</feature>
<keyword evidence="3" id="KW-1185">Reference proteome</keyword>
<keyword evidence="2" id="KW-0808">Transferase</keyword>
<keyword evidence="2" id="KW-0548">Nucleotidyltransferase</keyword>
<dbReference type="SUPFAM" id="SSF53448">
    <property type="entry name" value="Nucleotide-diphospho-sugar transferases"/>
    <property type="match status" value="1"/>
</dbReference>
<dbReference type="Gene3D" id="3.90.550.10">
    <property type="entry name" value="Spore Coat Polysaccharide Biosynthesis Protein SpsA, Chain A"/>
    <property type="match status" value="1"/>
</dbReference>
<name>A0A2N1J4G5_9BACT</name>
<dbReference type="EMBL" id="NXIF01000016">
    <property type="protein sequence ID" value="PKI81404.1"/>
    <property type="molecule type" value="Genomic_DNA"/>
</dbReference>
<accession>A0A2N1J4G5</accession>